<dbReference type="Gene3D" id="3.40.50.1110">
    <property type="entry name" value="SGNH hydrolase"/>
    <property type="match status" value="1"/>
</dbReference>
<dbReference type="GO" id="GO:0016788">
    <property type="term" value="F:hydrolase activity, acting on ester bonds"/>
    <property type="evidence" value="ECO:0007669"/>
    <property type="project" value="UniProtKB-ARBA"/>
</dbReference>
<evidence type="ECO:0000313" key="2">
    <source>
        <dbReference type="EMBL" id="QGY46728.1"/>
    </source>
</evidence>
<dbReference type="AlphaFoldDB" id="A0A6I6JZX3"/>
<sequence>MRRFIFIWLGLLFSVHVLAQDESYLYQVNPYNFIRYDRNELHHFGNDKYAQKLFTKLENMLSTGEGRINVVHIGGSHIQAGTFSGRLRSRFQQLNGDMNAGWGFMFPYRIARTNSPYGYYIRYSGGWQSCRNIERRKNDQLLGVGGISATTRAPFTDLTILLEDENELDYSFHKIKVFCNYETSKYSVSVDSSLVKRQVNGDGFIEFELNAHVDSLRLLIQREANSSEGFTLYGISTEKAPNGFVYNSIGVNGAHVPAFLRCQLFEEQMKQLQPDLVILGLGINDAYGRRFSQKRFEDNYSELIGKIRKAAPHTAIILTTNNDSYLYRRYVNKNGEKVEESMFKLAEKHDTGVWDMFEVMGGLNSVVLWERNYLAQHDKIHFTREGYLMLGDLFFAAFMQNFENYVQTKNEVSQLTK</sequence>
<organism evidence="2 3">
    <name type="scientific">Maribellus comscasis</name>
    <dbReference type="NCBI Taxonomy" id="2681766"/>
    <lineage>
        <taxon>Bacteria</taxon>
        <taxon>Pseudomonadati</taxon>
        <taxon>Bacteroidota</taxon>
        <taxon>Bacteroidia</taxon>
        <taxon>Marinilabiliales</taxon>
        <taxon>Prolixibacteraceae</taxon>
        <taxon>Maribellus</taxon>
    </lineage>
</organism>
<keyword evidence="3" id="KW-1185">Reference proteome</keyword>
<dbReference type="Pfam" id="PF13472">
    <property type="entry name" value="Lipase_GDSL_2"/>
    <property type="match status" value="1"/>
</dbReference>
<evidence type="ECO:0000313" key="3">
    <source>
        <dbReference type="Proteomes" id="UP000428260"/>
    </source>
</evidence>
<dbReference type="InterPro" id="IPR051532">
    <property type="entry name" value="Ester_Hydrolysis_Enzymes"/>
</dbReference>
<dbReference type="RefSeq" id="WP_158869907.1">
    <property type="nucleotide sequence ID" value="NZ_CP046401.1"/>
</dbReference>
<evidence type="ECO:0000259" key="1">
    <source>
        <dbReference type="Pfam" id="PF13472"/>
    </source>
</evidence>
<name>A0A6I6JZX3_9BACT</name>
<protein>
    <recommendedName>
        <fullName evidence="1">SGNH hydrolase-type esterase domain-containing protein</fullName>
    </recommendedName>
</protein>
<dbReference type="EMBL" id="CP046401">
    <property type="protein sequence ID" value="QGY46728.1"/>
    <property type="molecule type" value="Genomic_DNA"/>
</dbReference>
<dbReference type="Gene3D" id="2.60.120.1360">
    <property type="match status" value="1"/>
</dbReference>
<dbReference type="SUPFAM" id="SSF52266">
    <property type="entry name" value="SGNH hydrolase"/>
    <property type="match status" value="1"/>
</dbReference>
<dbReference type="KEGG" id="mcos:GM418_24645"/>
<dbReference type="Proteomes" id="UP000428260">
    <property type="component" value="Chromosome"/>
</dbReference>
<dbReference type="PANTHER" id="PTHR30383">
    <property type="entry name" value="THIOESTERASE 1/PROTEASE 1/LYSOPHOSPHOLIPASE L1"/>
    <property type="match status" value="1"/>
</dbReference>
<dbReference type="PANTHER" id="PTHR30383:SF29">
    <property type="entry name" value="SGNH HYDROLASE-TYPE ESTERASE DOMAIN-CONTAINING PROTEIN"/>
    <property type="match status" value="1"/>
</dbReference>
<proteinExistence type="predicted"/>
<feature type="domain" description="SGNH hydrolase-type esterase" evidence="1">
    <location>
        <begin position="245"/>
        <end position="387"/>
    </location>
</feature>
<dbReference type="InterPro" id="IPR036514">
    <property type="entry name" value="SGNH_hydro_sf"/>
</dbReference>
<reference evidence="2 3" key="1">
    <citation type="submission" date="2019-11" db="EMBL/GenBank/DDBJ databases">
        <authorList>
            <person name="Zheng R.K."/>
            <person name="Sun C.M."/>
        </authorList>
    </citation>
    <scope>NUCLEOTIDE SEQUENCE [LARGE SCALE GENOMIC DNA]</scope>
    <source>
        <strain evidence="2 3">WC007</strain>
    </source>
</reference>
<accession>A0A6I6JZX3</accession>
<dbReference type="InterPro" id="IPR013830">
    <property type="entry name" value="SGNH_hydro"/>
</dbReference>
<gene>
    <name evidence="2" type="ORF">GM418_24645</name>
</gene>